<accession>A0A3M7PWA9</accession>
<comment type="caution">
    <text evidence="1">The sequence shown here is derived from an EMBL/GenBank/DDBJ whole genome shotgun (WGS) entry which is preliminary data.</text>
</comment>
<evidence type="ECO:0000313" key="1">
    <source>
        <dbReference type="EMBL" id="RNA03254.1"/>
    </source>
</evidence>
<gene>
    <name evidence="1" type="ORF">BpHYR1_016809</name>
</gene>
<dbReference type="Proteomes" id="UP000276133">
    <property type="component" value="Unassembled WGS sequence"/>
</dbReference>
<keyword evidence="2" id="KW-1185">Reference proteome</keyword>
<dbReference type="EMBL" id="REGN01008562">
    <property type="protein sequence ID" value="RNA03254.1"/>
    <property type="molecule type" value="Genomic_DNA"/>
</dbReference>
<evidence type="ECO:0000313" key="2">
    <source>
        <dbReference type="Proteomes" id="UP000276133"/>
    </source>
</evidence>
<name>A0A3M7PWA9_BRAPC</name>
<reference evidence="1 2" key="1">
    <citation type="journal article" date="2018" name="Sci. Rep.">
        <title>Genomic signatures of local adaptation to the degree of environmental predictability in rotifers.</title>
        <authorList>
            <person name="Franch-Gras L."/>
            <person name="Hahn C."/>
            <person name="Garcia-Roger E.M."/>
            <person name="Carmona M.J."/>
            <person name="Serra M."/>
            <person name="Gomez A."/>
        </authorList>
    </citation>
    <scope>NUCLEOTIDE SEQUENCE [LARGE SCALE GENOMIC DNA]</scope>
    <source>
        <strain evidence="1">HYR1</strain>
    </source>
</reference>
<sequence length="106" mass="12745">MSAKTLQSKRTIDLNTFLMACKMHKIADKKRHKKEPYKYTWPITFFKNTLYFIIQYPHTESYSYFYAEKKNSAQITKIDLDFSIIIFSKIIKVLVNNKCQKRHLEV</sequence>
<dbReference type="AlphaFoldDB" id="A0A3M7PWA9"/>
<organism evidence="1 2">
    <name type="scientific">Brachionus plicatilis</name>
    <name type="common">Marine rotifer</name>
    <name type="synonym">Brachionus muelleri</name>
    <dbReference type="NCBI Taxonomy" id="10195"/>
    <lineage>
        <taxon>Eukaryota</taxon>
        <taxon>Metazoa</taxon>
        <taxon>Spiralia</taxon>
        <taxon>Gnathifera</taxon>
        <taxon>Rotifera</taxon>
        <taxon>Eurotatoria</taxon>
        <taxon>Monogononta</taxon>
        <taxon>Pseudotrocha</taxon>
        <taxon>Ploima</taxon>
        <taxon>Brachionidae</taxon>
        <taxon>Brachionus</taxon>
    </lineage>
</organism>
<protein>
    <submittedName>
        <fullName evidence="1">Uncharacterized protein</fullName>
    </submittedName>
</protein>
<proteinExistence type="predicted"/>